<dbReference type="AlphaFoldDB" id="A0A5C5VVL9"/>
<feature type="signal peptide" evidence="1">
    <location>
        <begin position="1"/>
        <end position="19"/>
    </location>
</feature>
<organism evidence="2 3">
    <name type="scientific">Botrimarina hoheduenensis</name>
    <dbReference type="NCBI Taxonomy" id="2528000"/>
    <lineage>
        <taxon>Bacteria</taxon>
        <taxon>Pseudomonadati</taxon>
        <taxon>Planctomycetota</taxon>
        <taxon>Planctomycetia</taxon>
        <taxon>Pirellulales</taxon>
        <taxon>Lacipirellulaceae</taxon>
        <taxon>Botrimarina</taxon>
    </lineage>
</organism>
<dbReference type="RefSeq" id="WP_146574913.1">
    <property type="nucleotide sequence ID" value="NZ_SJPH01000006.1"/>
</dbReference>
<evidence type="ECO:0008006" key="4">
    <source>
        <dbReference type="Google" id="ProtNLM"/>
    </source>
</evidence>
<sequence precursor="true">MKSVLMLSVLVAASSTALATPMFKITEVFVGLSGEDGTQDWIEVTNFGTSAGDTSDLYYDDSTPSLANAGQLTSYTLAPGESAVFLLDINPIDAINYPLDIGNGQFGAVDEFNALWGPGITIGLTNGGGNLGQSGDQANLLNSAGDLIDAFDYTGGGDLATFEDPTGMGPATLSVLGLNGAYESAPFFNDNLGLPNDTAVLVGSPGTAELTIPEPATIALCLLTLATAATARARS</sequence>
<name>A0A5C5VVL9_9BACT</name>
<reference evidence="2 3" key="1">
    <citation type="submission" date="2019-02" db="EMBL/GenBank/DDBJ databases">
        <title>Deep-cultivation of Planctomycetes and their phenomic and genomic characterization uncovers novel biology.</title>
        <authorList>
            <person name="Wiegand S."/>
            <person name="Jogler M."/>
            <person name="Boedeker C."/>
            <person name="Pinto D."/>
            <person name="Vollmers J."/>
            <person name="Rivas-Marin E."/>
            <person name="Kohn T."/>
            <person name="Peeters S.H."/>
            <person name="Heuer A."/>
            <person name="Rast P."/>
            <person name="Oberbeckmann S."/>
            <person name="Bunk B."/>
            <person name="Jeske O."/>
            <person name="Meyerdierks A."/>
            <person name="Storesund J.E."/>
            <person name="Kallscheuer N."/>
            <person name="Luecker S."/>
            <person name="Lage O.M."/>
            <person name="Pohl T."/>
            <person name="Merkel B.J."/>
            <person name="Hornburger P."/>
            <person name="Mueller R.-W."/>
            <person name="Bruemmer F."/>
            <person name="Labrenz M."/>
            <person name="Spormann A.M."/>
            <person name="Op Den Camp H."/>
            <person name="Overmann J."/>
            <person name="Amann R."/>
            <person name="Jetten M.S.M."/>
            <person name="Mascher T."/>
            <person name="Medema M.H."/>
            <person name="Devos D.P."/>
            <person name="Kaster A.-K."/>
            <person name="Ovreas L."/>
            <person name="Rohde M."/>
            <person name="Galperin M.Y."/>
            <person name="Jogler C."/>
        </authorList>
    </citation>
    <scope>NUCLEOTIDE SEQUENCE [LARGE SCALE GENOMIC DNA]</scope>
    <source>
        <strain evidence="2 3">Pla111</strain>
    </source>
</reference>
<evidence type="ECO:0000313" key="3">
    <source>
        <dbReference type="Proteomes" id="UP000318995"/>
    </source>
</evidence>
<comment type="caution">
    <text evidence="2">The sequence shown here is derived from an EMBL/GenBank/DDBJ whole genome shotgun (WGS) entry which is preliminary data.</text>
</comment>
<feature type="chain" id="PRO_5023067500" description="LTD domain-containing protein" evidence="1">
    <location>
        <begin position="20"/>
        <end position="235"/>
    </location>
</feature>
<dbReference type="OrthoDB" id="282710at2"/>
<gene>
    <name evidence="2" type="ORF">Pla111_26890</name>
</gene>
<evidence type="ECO:0000256" key="1">
    <source>
        <dbReference type="SAM" id="SignalP"/>
    </source>
</evidence>
<proteinExistence type="predicted"/>
<keyword evidence="3" id="KW-1185">Reference proteome</keyword>
<accession>A0A5C5VVL9</accession>
<dbReference type="EMBL" id="SJPH01000006">
    <property type="protein sequence ID" value="TWT42716.1"/>
    <property type="molecule type" value="Genomic_DNA"/>
</dbReference>
<keyword evidence="1" id="KW-0732">Signal</keyword>
<protein>
    <recommendedName>
        <fullName evidence="4">LTD domain-containing protein</fullName>
    </recommendedName>
</protein>
<evidence type="ECO:0000313" key="2">
    <source>
        <dbReference type="EMBL" id="TWT42716.1"/>
    </source>
</evidence>
<dbReference type="Proteomes" id="UP000318995">
    <property type="component" value="Unassembled WGS sequence"/>
</dbReference>